<feature type="compositionally biased region" description="Basic residues" evidence="3">
    <location>
        <begin position="11"/>
        <end position="21"/>
    </location>
</feature>
<dbReference type="Proteomes" id="UP000317650">
    <property type="component" value="Chromosome 8"/>
</dbReference>
<name>A0A4S8K6Y4_MUSBA</name>
<protein>
    <recommendedName>
        <fullName evidence="6">Pentacotripeptide-repeat region of PRORP domain-containing protein</fullName>
    </recommendedName>
</protein>
<dbReference type="EMBL" id="PYDT01000002">
    <property type="protein sequence ID" value="THU70648.1"/>
    <property type="molecule type" value="Genomic_DNA"/>
</dbReference>
<dbReference type="AlphaFoldDB" id="A0A4S8K6Y4"/>
<dbReference type="PANTHER" id="PTHR47933:SF10">
    <property type="entry name" value="OS03G0162900 PROTEIN"/>
    <property type="match status" value="1"/>
</dbReference>
<feature type="repeat" description="PPR" evidence="2">
    <location>
        <begin position="79"/>
        <end position="113"/>
    </location>
</feature>
<feature type="region of interest" description="Disordered" evidence="3">
    <location>
        <begin position="1"/>
        <end position="23"/>
    </location>
</feature>
<comment type="caution">
    <text evidence="4">The sequence shown here is derived from an EMBL/GenBank/DDBJ whole genome shotgun (WGS) entry which is preliminary data.</text>
</comment>
<evidence type="ECO:0000256" key="3">
    <source>
        <dbReference type="SAM" id="MobiDB-lite"/>
    </source>
</evidence>
<dbReference type="PROSITE" id="PS51375">
    <property type="entry name" value="PPR"/>
    <property type="match status" value="3"/>
</dbReference>
<sequence length="253" mass="29486">MNRLPDAGGVKLRHRPRRTRPRQLSADAWRFKHLDEALKPWEDSLSSKERTIILKEQTDWRRAVEIFNWFKRKGCYELNVIHYNVMLRILGEAQKWDLVGSFWNEMQSNRIMPTNSTYGTLINAFCKGGLNKAALVWLSDLYKQGMEPDEVTMGVILQTYKKAGKFQKAEQFFQRAAREGFEDLYTNVGRSPNYGKRVFSRGSIERNRQDGSIPSLKTWCANPYLATPLMCFLFCSNVCCFYGVTEPKHRRPP</sequence>
<dbReference type="PANTHER" id="PTHR47933">
    <property type="entry name" value="PENTATRICOPEPTIDE REPEAT-CONTAINING PROTEIN 1, MITOCHONDRIAL"/>
    <property type="match status" value="1"/>
</dbReference>
<dbReference type="Pfam" id="PF01535">
    <property type="entry name" value="PPR"/>
    <property type="match status" value="1"/>
</dbReference>
<evidence type="ECO:0000313" key="5">
    <source>
        <dbReference type="Proteomes" id="UP000317650"/>
    </source>
</evidence>
<evidence type="ECO:0008006" key="6">
    <source>
        <dbReference type="Google" id="ProtNLM"/>
    </source>
</evidence>
<feature type="repeat" description="PPR" evidence="2">
    <location>
        <begin position="149"/>
        <end position="183"/>
    </location>
</feature>
<keyword evidence="1" id="KW-0677">Repeat</keyword>
<accession>A0A4S8K6Y4</accession>
<keyword evidence="5" id="KW-1185">Reference proteome</keyword>
<dbReference type="InterPro" id="IPR051240">
    <property type="entry name" value="Mito_RNA-Proc/Resp"/>
</dbReference>
<dbReference type="InterPro" id="IPR011990">
    <property type="entry name" value="TPR-like_helical_dom_sf"/>
</dbReference>
<dbReference type="NCBIfam" id="TIGR00756">
    <property type="entry name" value="PPR"/>
    <property type="match status" value="2"/>
</dbReference>
<reference evidence="4 5" key="1">
    <citation type="journal article" date="2019" name="Nat. Plants">
        <title>Genome sequencing of Musa balbisiana reveals subgenome evolution and function divergence in polyploid bananas.</title>
        <authorList>
            <person name="Yao X."/>
        </authorList>
    </citation>
    <scope>NUCLEOTIDE SEQUENCE [LARGE SCALE GENOMIC DNA]</scope>
    <source>
        <strain evidence="5">cv. DH-PKW</strain>
        <tissue evidence="4">Leaves</tissue>
    </source>
</reference>
<dbReference type="GO" id="GO:0003729">
    <property type="term" value="F:mRNA binding"/>
    <property type="evidence" value="ECO:0007669"/>
    <property type="project" value="TreeGrafter"/>
</dbReference>
<dbReference type="Pfam" id="PF13041">
    <property type="entry name" value="PPR_2"/>
    <property type="match status" value="1"/>
</dbReference>
<dbReference type="Gene3D" id="1.25.40.10">
    <property type="entry name" value="Tetratricopeptide repeat domain"/>
    <property type="match status" value="1"/>
</dbReference>
<evidence type="ECO:0000256" key="2">
    <source>
        <dbReference type="PROSITE-ProRule" id="PRU00708"/>
    </source>
</evidence>
<feature type="repeat" description="PPR" evidence="2">
    <location>
        <begin position="114"/>
        <end position="148"/>
    </location>
</feature>
<dbReference type="STRING" id="52838.A0A4S8K6Y4"/>
<proteinExistence type="predicted"/>
<gene>
    <name evidence="4" type="ORF">C4D60_Mb08t27190</name>
</gene>
<dbReference type="InterPro" id="IPR002885">
    <property type="entry name" value="PPR_rpt"/>
</dbReference>
<evidence type="ECO:0000313" key="4">
    <source>
        <dbReference type="EMBL" id="THU70648.1"/>
    </source>
</evidence>
<organism evidence="4 5">
    <name type="scientific">Musa balbisiana</name>
    <name type="common">Banana</name>
    <dbReference type="NCBI Taxonomy" id="52838"/>
    <lineage>
        <taxon>Eukaryota</taxon>
        <taxon>Viridiplantae</taxon>
        <taxon>Streptophyta</taxon>
        <taxon>Embryophyta</taxon>
        <taxon>Tracheophyta</taxon>
        <taxon>Spermatophyta</taxon>
        <taxon>Magnoliopsida</taxon>
        <taxon>Liliopsida</taxon>
        <taxon>Zingiberales</taxon>
        <taxon>Musaceae</taxon>
        <taxon>Musa</taxon>
    </lineage>
</organism>
<evidence type="ECO:0000256" key="1">
    <source>
        <dbReference type="ARBA" id="ARBA00022737"/>
    </source>
</evidence>